<dbReference type="PRINTS" id="PR00182">
    <property type="entry name" value="ECOLNEIPORIN"/>
</dbReference>
<feature type="signal peptide" evidence="4">
    <location>
        <begin position="1"/>
        <end position="25"/>
    </location>
</feature>
<dbReference type="RefSeq" id="WP_251877919.1">
    <property type="nucleotide sequence ID" value="NZ_CP082275.1"/>
</dbReference>
<evidence type="ECO:0000313" key="7">
    <source>
        <dbReference type="Proteomes" id="UP001056255"/>
    </source>
</evidence>
<dbReference type="Gene3D" id="2.40.160.10">
    <property type="entry name" value="Porin"/>
    <property type="match status" value="1"/>
</dbReference>
<keyword evidence="7" id="KW-1185">Reference proteome</keyword>
<keyword evidence="2 4" id="KW-0732">Signal</keyword>
<evidence type="ECO:0000259" key="5">
    <source>
        <dbReference type="Pfam" id="PF13609"/>
    </source>
</evidence>
<dbReference type="InterPro" id="IPR023614">
    <property type="entry name" value="Porin_dom_sf"/>
</dbReference>
<dbReference type="PANTHER" id="PTHR34501:SF2">
    <property type="entry name" value="OUTER MEMBRANE PORIN F-RELATED"/>
    <property type="match status" value="1"/>
</dbReference>
<evidence type="ECO:0000256" key="4">
    <source>
        <dbReference type="SAM" id="SignalP"/>
    </source>
</evidence>
<gene>
    <name evidence="6" type="ORF">K6Q96_03825</name>
</gene>
<evidence type="ECO:0000256" key="2">
    <source>
        <dbReference type="ARBA" id="ARBA00022729"/>
    </source>
</evidence>
<evidence type="ECO:0000256" key="1">
    <source>
        <dbReference type="ARBA" id="ARBA00004571"/>
    </source>
</evidence>
<dbReference type="PANTHER" id="PTHR34501">
    <property type="entry name" value="PROTEIN YDDL-RELATED"/>
    <property type="match status" value="1"/>
</dbReference>
<reference evidence="6" key="1">
    <citation type="submission" date="2021-08" db="EMBL/GenBank/DDBJ databases">
        <authorList>
            <person name="Sakaguchi M."/>
            <person name="Kikuchi T."/>
            <person name="Urbanczyk H."/>
        </authorList>
    </citation>
    <scope>NUCLEOTIDE SEQUENCE</scope>
    <source>
        <strain evidence="6">020920N</strain>
    </source>
</reference>
<dbReference type="SUPFAM" id="SSF56935">
    <property type="entry name" value="Porins"/>
    <property type="match status" value="1"/>
</dbReference>
<evidence type="ECO:0000256" key="3">
    <source>
        <dbReference type="ARBA" id="ARBA00023136"/>
    </source>
</evidence>
<proteinExistence type="predicted"/>
<protein>
    <submittedName>
        <fullName evidence="6">Porin</fullName>
    </submittedName>
</protein>
<keyword evidence="3" id="KW-0472">Membrane</keyword>
<dbReference type="InterPro" id="IPR050298">
    <property type="entry name" value="Gram-neg_bact_OMP"/>
</dbReference>
<feature type="chain" id="PRO_5045267816" evidence="4">
    <location>
        <begin position="26"/>
        <end position="350"/>
    </location>
</feature>
<dbReference type="Proteomes" id="UP001056255">
    <property type="component" value="Chromosome I"/>
</dbReference>
<organism evidence="6 7">
    <name type="scientific">Grimontia kaedaensis</name>
    <dbReference type="NCBI Taxonomy" id="2872157"/>
    <lineage>
        <taxon>Bacteria</taxon>
        <taxon>Pseudomonadati</taxon>
        <taxon>Pseudomonadota</taxon>
        <taxon>Gammaproteobacteria</taxon>
        <taxon>Vibrionales</taxon>
        <taxon>Vibrionaceae</taxon>
        <taxon>Grimontia</taxon>
    </lineage>
</organism>
<dbReference type="Pfam" id="PF13609">
    <property type="entry name" value="Porin_4"/>
    <property type="match status" value="1"/>
</dbReference>
<name>A0ABY4WUC2_9GAMM</name>
<accession>A0ABY4WUC2</accession>
<sequence length="350" mass="37710">MEKTFKRSLLGMAVAAVAMSGTANAAIDLHGEAVQLYGQAAGFMHITNPEVGDGAAQAVIESRVGFKGRVAFDDFGPDFIWQIESGDANNTDYGALGMRDTFLGLDFDGVGSFKFGRQLVAAYNYVDWPHSNPGLGNVFDWHNAIDAKYEDRANNVFRYDSATWGGFNFQATLSGMGSSTDALVASVAASYSQDLFSVHAGYYDQKGYTVTTADSYKFNEETGVVDFTEGSTSDAGDVSYAIFGGSMFLGDVTLTAAYKMMENGVTGDDQDAYSATAQYVIDGTWVLKAGYAATSESKLGNDDDSQAITGRLGYLLPSTYLYMDVRSYDMNGSEEKNDGTNILIGAEYYF</sequence>
<dbReference type="EMBL" id="CP082275">
    <property type="protein sequence ID" value="USH03153.1"/>
    <property type="molecule type" value="Genomic_DNA"/>
</dbReference>
<dbReference type="InterPro" id="IPR001702">
    <property type="entry name" value="Porin_Gram-ve"/>
</dbReference>
<dbReference type="InterPro" id="IPR033900">
    <property type="entry name" value="Gram_neg_porin_domain"/>
</dbReference>
<evidence type="ECO:0000313" key="6">
    <source>
        <dbReference type="EMBL" id="USH03153.1"/>
    </source>
</evidence>
<feature type="domain" description="Porin" evidence="5">
    <location>
        <begin position="14"/>
        <end position="330"/>
    </location>
</feature>
<comment type="subcellular location">
    <subcellularLocation>
        <location evidence="1">Cell outer membrane</location>
        <topology evidence="1">Multi-pass membrane protein</topology>
    </subcellularLocation>
</comment>
<dbReference type="CDD" id="cd00342">
    <property type="entry name" value="gram_neg_porins"/>
    <property type="match status" value="1"/>
</dbReference>